<name>W6RNR8_9HYPH</name>
<dbReference type="PROSITE" id="PS50125">
    <property type="entry name" value="GUANYLATE_CYCLASE_2"/>
    <property type="match status" value="1"/>
</dbReference>
<dbReference type="HOGENOM" id="CLU_039833_0_0_5"/>
<keyword evidence="2" id="KW-0456">Lyase</keyword>
<dbReference type="GO" id="GO:0004016">
    <property type="term" value="F:adenylate cyclase activity"/>
    <property type="evidence" value="ECO:0007669"/>
    <property type="project" value="UniProtKB-EC"/>
</dbReference>
<evidence type="ECO:0000259" key="1">
    <source>
        <dbReference type="PROSITE" id="PS50125"/>
    </source>
</evidence>
<proteinExistence type="predicted"/>
<evidence type="ECO:0000313" key="2">
    <source>
        <dbReference type="EMBL" id="CDM62742.1"/>
    </source>
</evidence>
<geneLocation type="plasmid" evidence="2 3">
    <name>pLPU83d</name>
</geneLocation>
<keyword evidence="3" id="KW-1185">Reference proteome</keyword>
<dbReference type="InterPro" id="IPR029787">
    <property type="entry name" value="Nucleotide_cyclase"/>
</dbReference>
<dbReference type="Proteomes" id="UP000019443">
    <property type="component" value="Plasmid pLPU83d"/>
</dbReference>
<dbReference type="Pfam" id="PF00211">
    <property type="entry name" value="Guanylate_cyc"/>
    <property type="match status" value="1"/>
</dbReference>
<sequence length="391" mass="42251">MCEMQKLVDWIIGKGLSSDSIDEILEGVAQALLRLGYPLIRASIAMPSIDPLQRGFSVTWSRSSSISVEIQGHGDAGEEMFRRSPISHLLSNNLLYGRWKLPSQASSQPIPLLQELAHDGATDYVMKLIAFPEGTALGGVGFSLAGDGPTGFSEGQIADLDRFLPALALACYRIAALRVATDMLAVYTGSRTSGRILNGQTQRGDGTAIYAAILLADLKDFTSLNERYAPDRIVTWLNEHFEVIGQPVEQAGGEILKFMGDSLLAIFPAQIDNPADGCERALSAARMAMDANDTLNWKRVDAGEPAIPIDIVLHVGEVFYGNVGCTRRLDFTAIGKAVNEAARMEKLCDNVGRNLLASAMFVSRVQADFEKVGSFALKGVAKPAEVYGLQR</sequence>
<evidence type="ECO:0000313" key="3">
    <source>
        <dbReference type="Proteomes" id="UP000019443"/>
    </source>
</evidence>
<gene>
    <name evidence="2" type="primary">cya</name>
    <name evidence="2" type="ORF">LPU83_pLPU83d_1372</name>
</gene>
<dbReference type="GO" id="GO:0035556">
    <property type="term" value="P:intracellular signal transduction"/>
    <property type="evidence" value="ECO:0007669"/>
    <property type="project" value="InterPro"/>
</dbReference>
<reference evidence="2" key="1">
    <citation type="submission" date="2013-11" db="EMBL/GenBank/DDBJ databases">
        <title>Draft genome sequence of the broad-host-range Rhizobium sp. LPU83 strain, a member of the low-genetic diversity Oregon-like Rhizobium sp. group.</title>
        <authorList>
            <person name="Wibberg D."/>
            <person name="Puehler A."/>
            <person name="Schlueter A."/>
        </authorList>
    </citation>
    <scope>NUCLEOTIDE SEQUENCE [LARGE SCALE GENOMIC DNA]</scope>
    <source>
        <strain evidence="2">LPU83</strain>
        <plasmid evidence="2">pLPU83d</plasmid>
    </source>
</reference>
<dbReference type="PANTHER" id="PTHR43081">
    <property type="entry name" value="ADENYLATE CYCLASE, TERMINAL-DIFFERENTIATION SPECIFIC-RELATED"/>
    <property type="match status" value="1"/>
</dbReference>
<dbReference type="KEGG" id="rhl:LPU83_pLPU83d_1372"/>
<dbReference type="SUPFAM" id="SSF55073">
    <property type="entry name" value="Nucleotide cyclase"/>
    <property type="match status" value="1"/>
</dbReference>
<dbReference type="EC" id="4.6.1.1" evidence="2"/>
<dbReference type="InterPro" id="IPR001054">
    <property type="entry name" value="A/G_cyclase"/>
</dbReference>
<protein>
    <submittedName>
        <fullName evidence="2">Adenylate/guanylate cyclase</fullName>
        <ecNumber evidence="2">4.6.1.1</ecNumber>
    </submittedName>
</protein>
<dbReference type="PATRIC" id="fig|348824.6.peg.7096"/>
<dbReference type="InterPro" id="IPR050697">
    <property type="entry name" value="Adenylyl/Guanylyl_Cyclase_3/4"/>
</dbReference>
<dbReference type="Gene3D" id="3.30.70.1230">
    <property type="entry name" value="Nucleotide cyclase"/>
    <property type="match status" value="1"/>
</dbReference>
<feature type="domain" description="Guanylate cyclase" evidence="1">
    <location>
        <begin position="212"/>
        <end position="345"/>
    </location>
</feature>
<keyword evidence="2" id="KW-0614">Plasmid</keyword>
<dbReference type="GO" id="GO:0006171">
    <property type="term" value="P:cAMP biosynthetic process"/>
    <property type="evidence" value="ECO:0007669"/>
    <property type="project" value="TreeGrafter"/>
</dbReference>
<dbReference type="EMBL" id="HG916855">
    <property type="protein sequence ID" value="CDM62742.1"/>
    <property type="molecule type" value="Genomic_DNA"/>
</dbReference>
<dbReference type="PANTHER" id="PTHR43081:SF11">
    <property type="entry name" value="BLR2264 PROTEIN"/>
    <property type="match status" value="1"/>
</dbReference>
<accession>W6RNR8</accession>
<dbReference type="SMART" id="SM00044">
    <property type="entry name" value="CYCc"/>
    <property type="match status" value="1"/>
</dbReference>
<organism evidence="2 3">
    <name type="scientific">Rhizobium favelukesii</name>
    <dbReference type="NCBI Taxonomy" id="348824"/>
    <lineage>
        <taxon>Bacteria</taxon>
        <taxon>Pseudomonadati</taxon>
        <taxon>Pseudomonadota</taxon>
        <taxon>Alphaproteobacteria</taxon>
        <taxon>Hyphomicrobiales</taxon>
        <taxon>Rhizobiaceae</taxon>
        <taxon>Rhizobium/Agrobacterium group</taxon>
        <taxon>Rhizobium</taxon>
    </lineage>
</organism>
<dbReference type="AlphaFoldDB" id="W6RNR8"/>
<dbReference type="CDD" id="cd07302">
    <property type="entry name" value="CHD"/>
    <property type="match status" value="1"/>
</dbReference>